<reference evidence="2" key="1">
    <citation type="submission" date="2020-02" db="EMBL/GenBank/DDBJ databases">
        <authorList>
            <person name="Meier V. D."/>
        </authorList>
    </citation>
    <scope>NUCLEOTIDE SEQUENCE</scope>
    <source>
        <strain evidence="2">AVDCRST_MAG11</strain>
    </source>
</reference>
<feature type="compositionally biased region" description="Low complexity" evidence="1">
    <location>
        <begin position="206"/>
        <end position="217"/>
    </location>
</feature>
<feature type="compositionally biased region" description="Low complexity" evidence="1">
    <location>
        <begin position="368"/>
        <end position="379"/>
    </location>
</feature>
<feature type="compositionally biased region" description="Basic and acidic residues" evidence="1">
    <location>
        <begin position="340"/>
        <end position="361"/>
    </location>
</feature>
<feature type="non-terminal residue" evidence="2">
    <location>
        <position position="1"/>
    </location>
</feature>
<name>A0A6J4K314_9BACT</name>
<feature type="compositionally biased region" description="Basic and acidic residues" evidence="1">
    <location>
        <begin position="20"/>
        <end position="32"/>
    </location>
</feature>
<feature type="compositionally biased region" description="Basic and acidic residues" evidence="1">
    <location>
        <begin position="218"/>
        <end position="228"/>
    </location>
</feature>
<feature type="compositionally biased region" description="Low complexity" evidence="1">
    <location>
        <begin position="71"/>
        <end position="80"/>
    </location>
</feature>
<feature type="compositionally biased region" description="Basic residues" evidence="1">
    <location>
        <begin position="156"/>
        <end position="169"/>
    </location>
</feature>
<organism evidence="2">
    <name type="scientific">uncultured Gemmatimonadaceae bacterium</name>
    <dbReference type="NCBI Taxonomy" id="246130"/>
    <lineage>
        <taxon>Bacteria</taxon>
        <taxon>Pseudomonadati</taxon>
        <taxon>Gemmatimonadota</taxon>
        <taxon>Gemmatimonadia</taxon>
        <taxon>Gemmatimonadales</taxon>
        <taxon>Gemmatimonadaceae</taxon>
        <taxon>environmental samples</taxon>
    </lineage>
</organism>
<feature type="compositionally biased region" description="Basic and acidic residues" evidence="1">
    <location>
        <begin position="101"/>
        <end position="110"/>
    </location>
</feature>
<feature type="compositionally biased region" description="Basic and acidic residues" evidence="1">
    <location>
        <begin position="81"/>
        <end position="93"/>
    </location>
</feature>
<feature type="compositionally biased region" description="Low complexity" evidence="1">
    <location>
        <begin position="33"/>
        <end position="42"/>
    </location>
</feature>
<feature type="compositionally biased region" description="Basic and acidic residues" evidence="1">
    <location>
        <begin position="318"/>
        <end position="327"/>
    </location>
</feature>
<protein>
    <submittedName>
        <fullName evidence="2">Uncharacterized protein</fullName>
    </submittedName>
</protein>
<feature type="compositionally biased region" description="Basic residues" evidence="1">
    <location>
        <begin position="229"/>
        <end position="242"/>
    </location>
</feature>
<evidence type="ECO:0000256" key="1">
    <source>
        <dbReference type="SAM" id="MobiDB-lite"/>
    </source>
</evidence>
<feature type="compositionally biased region" description="Low complexity" evidence="1">
    <location>
        <begin position="424"/>
        <end position="434"/>
    </location>
</feature>
<feature type="compositionally biased region" description="Basic residues" evidence="1">
    <location>
        <begin position="413"/>
        <end position="423"/>
    </location>
</feature>
<evidence type="ECO:0000313" key="2">
    <source>
        <dbReference type="EMBL" id="CAA9293677.1"/>
    </source>
</evidence>
<gene>
    <name evidence="2" type="ORF">AVDCRST_MAG11-314</name>
</gene>
<feature type="non-terminal residue" evidence="2">
    <location>
        <position position="451"/>
    </location>
</feature>
<dbReference type="EMBL" id="CADCTU010000078">
    <property type="protein sequence ID" value="CAA9293677.1"/>
    <property type="molecule type" value="Genomic_DNA"/>
</dbReference>
<dbReference type="AlphaFoldDB" id="A0A6J4K314"/>
<feature type="region of interest" description="Disordered" evidence="1">
    <location>
        <begin position="1"/>
        <end position="451"/>
    </location>
</feature>
<proteinExistence type="predicted"/>
<sequence length="451" mass="48169">ALAAAQGPPDPPPLAAARRAARDLPDRHRGPDRLLALEPPRQAARRLRQPRPAGGERVLGRRRAPRRLELRGQALRGGRAAAREDARGGDREGARRRRPRRAGDPRRRGGEAAQRGEPVGQPAAADDRGLLQRRGPAEAPVRRVADRVAARGRQPGAHRRAHAARRPVPRHPPGGRRVLAARPGDQRARAPALAHDRRGDDRLAAPRRAGAHGARAGLELREARDRQPRPLRRGARLRRRARAGQADGPRGEEDPAGRLRRGGQRDDLPDVRDPAAGGGDARARARGARLRAPGARPGLAGRPARGEDRAGGPLLVRGDPRDADRARAVRRPGLGAGAAVDRRAGDERDRVRGDGRGDRRAGARGPRRVAAGLPALPADRLPRARAERRGRRGPLRRDPGRLGAVPVQAGARRAQRGAQRRRPGAAAAAAAPRGADARLRRAGAAGAQALL</sequence>
<accession>A0A6J4K314</accession>
<feature type="compositionally biased region" description="Low complexity" evidence="1">
    <location>
        <begin position="401"/>
        <end position="412"/>
    </location>
</feature>
<feature type="compositionally biased region" description="Basic and acidic residues" evidence="1">
    <location>
        <begin position="140"/>
        <end position="149"/>
    </location>
</feature>
<feature type="compositionally biased region" description="Basic and acidic residues" evidence="1">
    <location>
        <begin position="184"/>
        <end position="204"/>
    </location>
</feature>
<feature type="compositionally biased region" description="Low complexity" evidence="1">
    <location>
        <begin position="442"/>
        <end position="451"/>
    </location>
</feature>
<feature type="compositionally biased region" description="Low complexity" evidence="1">
    <location>
        <begin position="290"/>
        <end position="303"/>
    </location>
</feature>
<feature type="compositionally biased region" description="Basic and acidic residues" evidence="1">
    <location>
        <begin position="249"/>
        <end position="273"/>
    </location>
</feature>